<dbReference type="EMBL" id="BNCQ01000056">
    <property type="protein sequence ID" value="GIM14379.1"/>
    <property type="molecule type" value="Genomic_DNA"/>
</dbReference>
<comment type="caution">
    <text evidence="7">The sequence shown here is derived from an EMBL/GenBank/DDBJ whole genome shotgun (WGS) entry which is preliminary data.</text>
</comment>
<keyword evidence="2" id="KW-0963">Cytoplasm</keyword>
<keyword evidence="4" id="KW-0505">Motor protein</keyword>
<evidence type="ECO:0000313" key="7">
    <source>
        <dbReference type="EMBL" id="GIM14379.1"/>
    </source>
</evidence>
<feature type="coiled-coil region" evidence="5">
    <location>
        <begin position="278"/>
        <end position="530"/>
    </location>
</feature>
<feature type="coiled-coil region" evidence="5">
    <location>
        <begin position="939"/>
        <end position="966"/>
    </location>
</feature>
<dbReference type="GO" id="GO:0005923">
    <property type="term" value="C:bicellular tight junction"/>
    <property type="evidence" value="ECO:0007669"/>
    <property type="project" value="TreeGrafter"/>
</dbReference>
<accession>A0A8J4LY94</accession>
<evidence type="ECO:0000313" key="8">
    <source>
        <dbReference type="Proteomes" id="UP000722791"/>
    </source>
</evidence>
<feature type="region of interest" description="Disordered" evidence="6">
    <location>
        <begin position="1017"/>
        <end position="1038"/>
    </location>
</feature>
<protein>
    <submittedName>
        <fullName evidence="7">Uncharacterized protein</fullName>
    </submittedName>
</protein>
<feature type="coiled-coil region" evidence="5">
    <location>
        <begin position="18"/>
        <end position="136"/>
    </location>
</feature>
<evidence type="ECO:0000256" key="6">
    <source>
        <dbReference type="SAM" id="MobiDB-lite"/>
    </source>
</evidence>
<name>A0A8J4LY94_9CHLO</name>
<feature type="region of interest" description="Disordered" evidence="6">
    <location>
        <begin position="1080"/>
        <end position="1102"/>
    </location>
</feature>
<dbReference type="Proteomes" id="UP000722791">
    <property type="component" value="Unassembled WGS sequence"/>
</dbReference>
<organism evidence="7 8">
    <name type="scientific">Volvox reticuliferus</name>
    <dbReference type="NCBI Taxonomy" id="1737510"/>
    <lineage>
        <taxon>Eukaryota</taxon>
        <taxon>Viridiplantae</taxon>
        <taxon>Chlorophyta</taxon>
        <taxon>core chlorophytes</taxon>
        <taxon>Chlorophyceae</taxon>
        <taxon>CS clade</taxon>
        <taxon>Chlamydomonadales</taxon>
        <taxon>Volvocaceae</taxon>
        <taxon>Volvox</taxon>
    </lineage>
</organism>
<feature type="coiled-coil region" evidence="5">
    <location>
        <begin position="617"/>
        <end position="644"/>
    </location>
</feature>
<evidence type="ECO:0000256" key="2">
    <source>
        <dbReference type="ARBA" id="ARBA00022490"/>
    </source>
</evidence>
<feature type="non-terminal residue" evidence="7">
    <location>
        <position position="1138"/>
    </location>
</feature>
<gene>
    <name evidence="7" type="ORF">Vretimale_17325</name>
</gene>
<reference evidence="7" key="1">
    <citation type="journal article" date="2021" name="Proc. Natl. Acad. Sci. U.S.A.">
        <title>Three genomes in the algal genus Volvox reveal the fate of a haploid sex-determining region after a transition to homothallism.</title>
        <authorList>
            <person name="Yamamoto K."/>
            <person name="Hamaji T."/>
            <person name="Kawai-Toyooka H."/>
            <person name="Matsuzaki R."/>
            <person name="Takahashi F."/>
            <person name="Nishimura Y."/>
            <person name="Kawachi M."/>
            <person name="Noguchi H."/>
            <person name="Minakuchi Y."/>
            <person name="Umen J.G."/>
            <person name="Toyoda A."/>
            <person name="Nozaki H."/>
        </authorList>
    </citation>
    <scope>NUCLEOTIDE SEQUENCE</scope>
    <source>
        <strain evidence="7">NIES-3785</strain>
    </source>
</reference>
<feature type="compositionally biased region" description="Polar residues" evidence="6">
    <location>
        <begin position="1080"/>
        <end position="1099"/>
    </location>
</feature>
<comment type="subcellular location">
    <subcellularLocation>
        <location evidence="1">Cytoplasm</location>
    </subcellularLocation>
</comment>
<evidence type="ECO:0000256" key="3">
    <source>
        <dbReference type="ARBA" id="ARBA00023123"/>
    </source>
</evidence>
<feature type="compositionally biased region" description="Polar residues" evidence="6">
    <location>
        <begin position="911"/>
        <end position="929"/>
    </location>
</feature>
<keyword evidence="3" id="KW-0518">Myosin</keyword>
<evidence type="ECO:0000256" key="1">
    <source>
        <dbReference type="ARBA" id="ARBA00004496"/>
    </source>
</evidence>
<feature type="non-terminal residue" evidence="7">
    <location>
        <position position="1"/>
    </location>
</feature>
<proteinExistence type="predicted"/>
<evidence type="ECO:0000256" key="5">
    <source>
        <dbReference type="SAM" id="Coils"/>
    </source>
</evidence>
<dbReference type="PANTHER" id="PTHR46349:SF6">
    <property type="entry name" value="MYOSIN-6-LIKE"/>
    <property type="match status" value="1"/>
</dbReference>
<dbReference type="AlphaFoldDB" id="A0A8J4LY94"/>
<keyword evidence="5" id="KW-0175">Coiled coil</keyword>
<sequence>EAARQELMRQLAASEVQHADVLARLVAATTERQQLEERAAATEVAVHELSSQLAAARAEGEEVQNRLAASEAAQEELRARLDNMEVVHTEAQAQLADAGLALRALQQNLDDADAERRELQTQLASLEAKARGVQSQLSEKLVELQSAIRGVIDVTGTAGALQEAQRMVLEQGCEEGSRAAREWASDRAASQAALQLLAERVAAAEARQAALEAELGAADMTRAALETQIADAEVFRSNLQVQLCEVKAERSEAFLRLGDATNSLEVLQRHRAASDRERDQLQKICAAATETCEGLQAKLVAAASVHERDLQRLSEVQAERGELIRRVAAADATLEEMRERLNGAEAAYATEVDALRSAAAVAAADAAAQSAAAAAKASAAGEAMEKLKDRLTAAEASREELQARLAAADASRGELQLQLSASAVALTALQQQLERWETACDTTQQQLACTDAIARDLMFQLEDSETRRTELQQQLTAAAAERQQLVTELADAGRAAVELMERLTTTEGAAAQLRNQLIDCQRERDDLALQLADADAARRNLATQVYKFRTQMAVATDSAVIRRMTNATAIQEQYERLREEVARERDAGQARQERMLTEIANLQAAADQSAVRATVRVALARACLRAAEDERRRLQKDMQSLLLFGVRDRVARGWQQQLLGQIPADSESDVPPSPNPIGYIYDNDDENCPDPITPTRRSSEARMDATTAPAVALVAAAAVSRRRQRTSIRVASLGGFLQQGLDVERAEGGVVNTNADAQSTMFSGNGFLSNRRSVTDYQQQLEHVRQRLIELGPQTTRSLAAVDAALDVPSSFVDIVQSAVNSASPLAEGWAQAGRERQLRDSMHDSFSMVPDLSSLGTMLDANIGHGHGSNAGAAGVAPLAGVPSRHEGAPQVLRFPPVVPFSTPVTEYRQSSMTHVSRNVTPSSTQRSPLEGGLLPPSMTIGEQLAALQDELNKMEETGRRLGARLEAASQSPPTSILETVTAQLSQRHQEAFLRQSAERHQGDARMEPALPVAIPIGDTSTRTGTGTEGEPPDLLSPDPLMQLDLDVATTPPDAQSVAASLAALRSGIQSFIAQHQTSMALRSPSPHGQSLSPSAHQPGSGFHSAAAAVASLSTLLAHVQVLEDYLLGNSVISGLP</sequence>
<dbReference type="PANTHER" id="PTHR46349">
    <property type="entry name" value="CINGULIN-LIKE PROTEIN 1-RELATED"/>
    <property type="match status" value="1"/>
</dbReference>
<evidence type="ECO:0000256" key="4">
    <source>
        <dbReference type="ARBA" id="ARBA00023175"/>
    </source>
</evidence>
<feature type="region of interest" description="Disordered" evidence="6">
    <location>
        <begin position="911"/>
        <end position="932"/>
    </location>
</feature>
<feature type="compositionally biased region" description="Low complexity" evidence="6">
    <location>
        <begin position="1019"/>
        <end position="1031"/>
    </location>
</feature>